<dbReference type="Proteomes" id="UP001454489">
    <property type="component" value="Unassembled WGS sequence"/>
</dbReference>
<protein>
    <submittedName>
        <fullName evidence="2">Zinc dependent phospholipase C family protein</fullName>
    </submittedName>
</protein>
<gene>
    <name evidence="2" type="ORF">WMO43_05860</name>
</gene>
<proteinExistence type="predicted"/>
<accession>A0ABV1HE90</accession>
<reference evidence="2 3" key="1">
    <citation type="submission" date="2024-03" db="EMBL/GenBank/DDBJ databases">
        <title>Human intestinal bacterial collection.</title>
        <authorList>
            <person name="Pauvert C."/>
            <person name="Hitch T.C.A."/>
            <person name="Clavel T."/>
        </authorList>
    </citation>
    <scope>NUCLEOTIDE SEQUENCE [LARGE SCALE GENOMIC DNA]</scope>
    <source>
        <strain evidence="2 3">CLA-AA-H185</strain>
    </source>
</reference>
<dbReference type="RefSeq" id="WP_353530550.1">
    <property type="nucleotide sequence ID" value="NZ_JBBMEX010000005.1"/>
</dbReference>
<comment type="caution">
    <text evidence="2">The sequence shown here is derived from an EMBL/GenBank/DDBJ whole genome shotgun (WGS) entry which is preliminary data.</text>
</comment>
<evidence type="ECO:0000313" key="2">
    <source>
        <dbReference type="EMBL" id="MEQ2557392.1"/>
    </source>
</evidence>
<sequence>MLWKSSLQTVTKRDTKRDQSIWSALHARPAAEFFEQAWKKRKELPANRGGFAYLYGFICHFALDHSCHGYIEEKMQKSGVTHAEIEVEFDRMLLEKHGHNPITSHLTNHIPTDATCAGVIAEFFPEVTKQEVQQAVSGCNSVSSTVDL</sequence>
<name>A0ABV1HE90_9FIRM</name>
<dbReference type="Pfam" id="PF00882">
    <property type="entry name" value="Zn_dep_PLPC"/>
    <property type="match status" value="1"/>
</dbReference>
<dbReference type="InterPro" id="IPR029002">
    <property type="entry name" value="PLPC/GPLD1"/>
</dbReference>
<keyword evidence="3" id="KW-1185">Reference proteome</keyword>
<organism evidence="2 3">
    <name type="scientific">Maccoyibacter intestinihominis</name>
    <dbReference type="NCBI Taxonomy" id="3133499"/>
    <lineage>
        <taxon>Bacteria</taxon>
        <taxon>Bacillati</taxon>
        <taxon>Bacillota</taxon>
        <taxon>Clostridia</taxon>
        <taxon>Lachnospirales</taxon>
        <taxon>Lachnospiraceae</taxon>
        <taxon>Maccoyibacter</taxon>
    </lineage>
</organism>
<evidence type="ECO:0000313" key="3">
    <source>
        <dbReference type="Proteomes" id="UP001454489"/>
    </source>
</evidence>
<evidence type="ECO:0000259" key="1">
    <source>
        <dbReference type="Pfam" id="PF00882"/>
    </source>
</evidence>
<feature type="domain" description="Phospholipase C/D" evidence="1">
    <location>
        <begin position="29"/>
        <end position="103"/>
    </location>
</feature>
<dbReference type="EMBL" id="JBBMEX010000005">
    <property type="protein sequence ID" value="MEQ2557392.1"/>
    <property type="molecule type" value="Genomic_DNA"/>
</dbReference>